<evidence type="ECO:0000313" key="1">
    <source>
        <dbReference type="EMBL" id="KUI65548.1"/>
    </source>
</evidence>
<name>A0A194VNK2_CYTMA</name>
<protein>
    <submittedName>
        <fullName evidence="1">Uncharacterized protein</fullName>
    </submittedName>
</protein>
<dbReference type="EMBL" id="CM003098">
    <property type="protein sequence ID" value="KUI65548.1"/>
    <property type="molecule type" value="Genomic_DNA"/>
</dbReference>
<evidence type="ECO:0000313" key="2">
    <source>
        <dbReference type="Proteomes" id="UP000078559"/>
    </source>
</evidence>
<dbReference type="OrthoDB" id="2444812at2759"/>
<dbReference type="Proteomes" id="UP000078559">
    <property type="component" value="Chromosome 1"/>
</dbReference>
<dbReference type="AlphaFoldDB" id="A0A194VNK2"/>
<gene>
    <name evidence="1" type="ORF">VM1G_00336</name>
</gene>
<accession>A0A194VNK2</accession>
<organism evidence="1 2">
    <name type="scientific">Cytospora mali</name>
    <name type="common">Apple Valsa canker fungus</name>
    <name type="synonym">Valsa mali</name>
    <dbReference type="NCBI Taxonomy" id="578113"/>
    <lineage>
        <taxon>Eukaryota</taxon>
        <taxon>Fungi</taxon>
        <taxon>Dikarya</taxon>
        <taxon>Ascomycota</taxon>
        <taxon>Pezizomycotina</taxon>
        <taxon>Sordariomycetes</taxon>
        <taxon>Sordariomycetidae</taxon>
        <taxon>Diaporthales</taxon>
        <taxon>Cytosporaceae</taxon>
        <taxon>Cytospora</taxon>
    </lineage>
</organism>
<reference evidence="1" key="1">
    <citation type="submission" date="2014-12" db="EMBL/GenBank/DDBJ databases">
        <title>Genome Sequence of Valsa Canker Pathogens Uncovers a Specific Adaption of Colonization on Woody Bark.</title>
        <authorList>
            <person name="Yin Z."/>
            <person name="Liu H."/>
            <person name="Gao X."/>
            <person name="Li Z."/>
            <person name="Song N."/>
            <person name="Ke X."/>
            <person name="Dai Q."/>
            <person name="Wu Y."/>
            <person name="Sun Y."/>
            <person name="Xu J.-R."/>
            <person name="Kang Z.K."/>
            <person name="Wang L."/>
            <person name="Huang L."/>
        </authorList>
    </citation>
    <scope>NUCLEOTIDE SEQUENCE [LARGE SCALE GENOMIC DNA]</scope>
    <source>
        <strain evidence="1">03-8</strain>
    </source>
</reference>
<proteinExistence type="predicted"/>
<keyword evidence="2" id="KW-1185">Reference proteome</keyword>
<sequence>MNHNNTKMTEWEDISIEKTSQPGAAQIPLRDPPSYSHHAGPPRLRILGATWGGVQVTEDIQDMVSATETVTFDMCTLHQLLQPDPVYGTVKTLSVLYTYEGLDDIYLLNMSEQERSPVSISPTARHIPESPQHPSIRTLEAPFWKARRENNRHEDHAGHSEVEILAVLYGPQMIDTPKVLKELGGFFEGRRGQIRMTNSFFRADTWPGERKSWAVYFRFVGSPRIQVVTGMEDGALEVPWSRH</sequence>